<keyword evidence="3" id="KW-1185">Reference proteome</keyword>
<evidence type="ECO:0000313" key="3">
    <source>
        <dbReference type="Proteomes" id="UP001430953"/>
    </source>
</evidence>
<gene>
    <name evidence="2" type="ORF">PUN28_017170</name>
</gene>
<keyword evidence="1" id="KW-0472">Membrane</keyword>
<accession>A0AAW2ER11</accession>
<keyword evidence="1" id="KW-0812">Transmembrane</keyword>
<comment type="caution">
    <text evidence="2">The sequence shown here is derived from an EMBL/GenBank/DDBJ whole genome shotgun (WGS) entry which is preliminary data.</text>
</comment>
<protein>
    <submittedName>
        <fullName evidence="2">Uncharacterized protein</fullName>
    </submittedName>
</protein>
<reference evidence="2 3" key="1">
    <citation type="submission" date="2023-03" db="EMBL/GenBank/DDBJ databases">
        <title>High recombination rates correlate with genetic variation in Cardiocondyla obscurior ants.</title>
        <authorList>
            <person name="Errbii M."/>
        </authorList>
    </citation>
    <scope>NUCLEOTIDE SEQUENCE [LARGE SCALE GENOMIC DNA]</scope>
    <source>
        <strain evidence="2">Alpha-2009</strain>
        <tissue evidence="2">Whole body</tissue>
    </source>
</reference>
<name>A0AAW2ER11_9HYME</name>
<dbReference type="EMBL" id="JADYXP020000020">
    <property type="protein sequence ID" value="KAL0104257.1"/>
    <property type="molecule type" value="Genomic_DNA"/>
</dbReference>
<feature type="transmembrane region" description="Helical" evidence="1">
    <location>
        <begin position="57"/>
        <end position="76"/>
    </location>
</feature>
<feature type="transmembrane region" description="Helical" evidence="1">
    <location>
        <begin position="21"/>
        <end position="42"/>
    </location>
</feature>
<organism evidence="2 3">
    <name type="scientific">Cardiocondyla obscurior</name>
    <dbReference type="NCBI Taxonomy" id="286306"/>
    <lineage>
        <taxon>Eukaryota</taxon>
        <taxon>Metazoa</taxon>
        <taxon>Ecdysozoa</taxon>
        <taxon>Arthropoda</taxon>
        <taxon>Hexapoda</taxon>
        <taxon>Insecta</taxon>
        <taxon>Pterygota</taxon>
        <taxon>Neoptera</taxon>
        <taxon>Endopterygota</taxon>
        <taxon>Hymenoptera</taxon>
        <taxon>Apocrita</taxon>
        <taxon>Aculeata</taxon>
        <taxon>Formicoidea</taxon>
        <taxon>Formicidae</taxon>
        <taxon>Myrmicinae</taxon>
        <taxon>Cardiocondyla</taxon>
    </lineage>
</organism>
<dbReference type="AlphaFoldDB" id="A0AAW2ER11"/>
<proteinExistence type="predicted"/>
<dbReference type="Proteomes" id="UP001430953">
    <property type="component" value="Unassembled WGS sequence"/>
</dbReference>
<evidence type="ECO:0000313" key="2">
    <source>
        <dbReference type="EMBL" id="KAL0104257.1"/>
    </source>
</evidence>
<evidence type="ECO:0000256" key="1">
    <source>
        <dbReference type="SAM" id="Phobius"/>
    </source>
</evidence>
<sequence>MNKNLLALKQKMNKKKNNYKNLTLTGNDQMIVAESIVIYTYTSSYDIYVCVCNTQKLLTSFKLSSILCVLFSFLLLRTRFTKQNLVMVEVVEAEDYRVSVDSYLPVNNNANRNRFLKRRLTSPIMSIFINVD</sequence>
<keyword evidence="1" id="KW-1133">Transmembrane helix</keyword>